<organism evidence="1 2">
    <name type="scientific">Candidatus Scatomorpha intestinavium</name>
    <dbReference type="NCBI Taxonomy" id="2840922"/>
    <lineage>
        <taxon>Bacteria</taxon>
        <taxon>Bacillati</taxon>
        <taxon>Bacillota</taxon>
        <taxon>Clostridia</taxon>
        <taxon>Eubacteriales</taxon>
        <taxon>Candidatus Scatomorpha</taxon>
    </lineage>
</organism>
<dbReference type="Proteomes" id="UP000824262">
    <property type="component" value="Unassembled WGS sequence"/>
</dbReference>
<evidence type="ECO:0000313" key="2">
    <source>
        <dbReference type="Proteomes" id="UP000824262"/>
    </source>
</evidence>
<evidence type="ECO:0000313" key="1">
    <source>
        <dbReference type="EMBL" id="HIQ77759.1"/>
    </source>
</evidence>
<dbReference type="InterPro" id="IPR002915">
    <property type="entry name" value="DeoC/FbaB/LacD_aldolase"/>
</dbReference>
<reference evidence="1" key="1">
    <citation type="submission" date="2020-10" db="EMBL/GenBank/DDBJ databases">
        <authorList>
            <person name="Gilroy R."/>
        </authorList>
    </citation>
    <scope>NUCLEOTIDE SEQUENCE</scope>
    <source>
        <strain evidence="1">ChiBcolR7-354</strain>
    </source>
</reference>
<dbReference type="Pfam" id="PF01791">
    <property type="entry name" value="DeoC"/>
    <property type="match status" value="1"/>
</dbReference>
<dbReference type="SMART" id="SM01133">
    <property type="entry name" value="DeoC"/>
    <property type="match status" value="1"/>
</dbReference>
<dbReference type="NCBIfam" id="NF006081">
    <property type="entry name" value="PRK08227.1"/>
    <property type="match status" value="1"/>
</dbReference>
<reference evidence="1" key="2">
    <citation type="journal article" date="2021" name="PeerJ">
        <title>Extensive microbial diversity within the chicken gut microbiome revealed by metagenomics and culture.</title>
        <authorList>
            <person name="Gilroy R."/>
            <person name="Ravi A."/>
            <person name="Getino M."/>
            <person name="Pursley I."/>
            <person name="Horton D.L."/>
            <person name="Alikhan N.F."/>
            <person name="Baker D."/>
            <person name="Gharbi K."/>
            <person name="Hall N."/>
            <person name="Watson M."/>
            <person name="Adriaenssens E.M."/>
            <person name="Foster-Nyarko E."/>
            <person name="Jarju S."/>
            <person name="Secka A."/>
            <person name="Antonio M."/>
            <person name="Oren A."/>
            <person name="Chaudhuri R.R."/>
            <person name="La Ragione R."/>
            <person name="Hildebrand F."/>
            <person name="Pallen M.J."/>
        </authorList>
    </citation>
    <scope>NUCLEOTIDE SEQUENCE</scope>
    <source>
        <strain evidence="1">ChiBcolR7-354</strain>
    </source>
</reference>
<dbReference type="AlphaFoldDB" id="A0A9D0ZEB5"/>
<dbReference type="EC" id="2.3.1.245" evidence="1"/>
<proteinExistence type="predicted"/>
<dbReference type="GO" id="GO:0004332">
    <property type="term" value="F:fructose-bisphosphate aldolase activity"/>
    <property type="evidence" value="ECO:0007669"/>
    <property type="project" value="InterPro"/>
</dbReference>
<dbReference type="PANTHER" id="PTHR47916">
    <property type="entry name" value="FRUCTOSE-BISPHOSPHATE ALDOLASE CLASS 1"/>
    <property type="match status" value="1"/>
</dbReference>
<dbReference type="SUPFAM" id="SSF51569">
    <property type="entry name" value="Aldolase"/>
    <property type="match status" value="1"/>
</dbReference>
<dbReference type="GO" id="GO:0016746">
    <property type="term" value="F:acyltransferase activity"/>
    <property type="evidence" value="ECO:0007669"/>
    <property type="project" value="UniProtKB-KW"/>
</dbReference>
<name>A0A9D0ZEB5_9FIRM</name>
<dbReference type="Gene3D" id="3.20.20.70">
    <property type="entry name" value="Aldolase class I"/>
    <property type="match status" value="1"/>
</dbReference>
<accession>A0A9D0ZEB5</accession>
<dbReference type="InterPro" id="IPR013785">
    <property type="entry name" value="Aldolase_TIM"/>
</dbReference>
<sequence>MADNIGNKPAHDYHLDVPAVQDGFYVKGAGHCDFGMQSRLARIFNPKSGNTVMLAFDHGYIMGPTSGLERIDLVIPPLIPHVDVLMGTRGIFRTCIPPAARVAKCVRVTYDSTVLYDDMSNGGGFACDMANAIRTGADCVAVQTFIGAPGESRSLELLARTVDAATGYGIPTLGVVAVGKDMERTEKFFLLATRVLAENGANIVKSYYCDGFERVAAACPVPIVIAGGKKLPELEALEMAYKAIRDGAHGVDMGRNIFQSDCPAGMAQAIGKIVHEGYTPSQAYEVYQEIKHNK</sequence>
<comment type="caution">
    <text evidence="1">The sequence shown here is derived from an EMBL/GenBank/DDBJ whole genome shotgun (WGS) entry which is preliminary data.</text>
</comment>
<dbReference type="EMBL" id="DVGA01000011">
    <property type="protein sequence ID" value="HIQ77759.1"/>
    <property type="molecule type" value="Genomic_DNA"/>
</dbReference>
<protein>
    <submittedName>
        <fullName evidence="1">3-hydroxy-5-phosphonooxypentane-2,4-dione thiolase</fullName>
        <ecNumber evidence="1">2.3.1.245</ecNumber>
    </submittedName>
</protein>
<dbReference type="InterPro" id="IPR050456">
    <property type="entry name" value="DeoC/FbaB_aldolase"/>
</dbReference>
<keyword evidence="1" id="KW-0808">Transferase</keyword>
<dbReference type="PIRSF" id="PIRSF038992">
    <property type="entry name" value="Aldolase_Ia"/>
    <property type="match status" value="1"/>
</dbReference>
<dbReference type="InterPro" id="IPR041720">
    <property type="entry name" value="FbaB-like"/>
</dbReference>
<dbReference type="PANTHER" id="PTHR47916:SF1">
    <property type="entry name" value="3-HYDROXY-5-PHOSPHONOOXYPENTANE-2,4-DIONE THIOLASE"/>
    <property type="match status" value="1"/>
</dbReference>
<keyword evidence="1" id="KW-0012">Acyltransferase</keyword>
<gene>
    <name evidence="1" type="primary">lsrF</name>
    <name evidence="1" type="ORF">IAB77_00700</name>
</gene>